<sequence>MGTARSYAGCAAEPAKGKREKGRARIALGLASSLAAFVAVRARWKTSFEKPSSNPPSGRGGFYSVFSVDAVVAQGYEAGGHRGTFLGFEASALIGTIAPVPQIVDKVSVPVIASGGIMDGRGIVAALALGASAVQMGTAFLASRESGAPPSHKKAVLQSRDTSTVITAAFSGKPARGIQNAFISLMREYEAPIPPYPVQNALTRPMRDWAARQPDPEFMALWAGQGSAMCREAGAGEIVRRLIREAEQVLGALSR</sequence>
<comment type="function">
    <text evidence="2">Nitronate monooxygenase that uses molecular oxygen to catalyze the oxidative denitrification of alkyl nitronates. Acts on propionate 3-nitronate (P3N), the presumed physiological substrate. Probably functions in the detoxification of P3N, a metabolic poison produced by plants and fungi as a defense mechanism.</text>
</comment>
<comment type="cofactor">
    <cofactor evidence="1">
        <name>FMN</name>
        <dbReference type="ChEBI" id="CHEBI:58210"/>
    </cofactor>
</comment>
<evidence type="ECO:0000256" key="4">
    <source>
        <dbReference type="ARBA" id="ARBA00013457"/>
    </source>
</evidence>
<dbReference type="PANTHER" id="PTHR42747">
    <property type="entry name" value="NITRONATE MONOOXYGENASE-RELATED"/>
    <property type="match status" value="1"/>
</dbReference>
<keyword evidence="8" id="KW-0560">Oxidoreductase</keyword>
<evidence type="ECO:0000256" key="3">
    <source>
        <dbReference type="ARBA" id="ARBA00009881"/>
    </source>
</evidence>
<dbReference type="RefSeq" id="WP_272999906.1">
    <property type="nucleotide sequence ID" value="NZ_PEBV01000008.1"/>
</dbReference>
<comment type="caution">
    <text evidence="12">The sequence shown here is derived from an EMBL/GenBank/DDBJ whole genome shotgun (WGS) entry which is preliminary data.</text>
</comment>
<keyword evidence="7" id="KW-0288">FMN</keyword>
<gene>
    <name evidence="12" type="ORF">HSCHL_1138</name>
</gene>
<dbReference type="PANTHER" id="PTHR42747:SF3">
    <property type="entry name" value="NITRONATE MONOOXYGENASE-RELATED"/>
    <property type="match status" value="1"/>
</dbReference>
<name>A0A2T5GCS4_HYDSH</name>
<dbReference type="SUPFAM" id="SSF51412">
    <property type="entry name" value="Inosine monophosphate dehydrogenase (IMPDH)"/>
    <property type="match status" value="1"/>
</dbReference>
<dbReference type="Proteomes" id="UP000244180">
    <property type="component" value="Unassembled WGS sequence"/>
</dbReference>
<evidence type="ECO:0000256" key="9">
    <source>
        <dbReference type="ARBA" id="ARBA00023033"/>
    </source>
</evidence>
<protein>
    <recommendedName>
        <fullName evidence="4">Probable nitronate monooxygenase</fullName>
    </recommendedName>
    <alternativeName>
        <fullName evidence="10">Propionate 3-nitronate monooxygenase</fullName>
    </alternativeName>
</protein>
<dbReference type="EMBL" id="PEBV01000008">
    <property type="protein sequence ID" value="PTQ53985.1"/>
    <property type="molecule type" value="Genomic_DNA"/>
</dbReference>
<evidence type="ECO:0000256" key="1">
    <source>
        <dbReference type="ARBA" id="ARBA00001917"/>
    </source>
</evidence>
<evidence type="ECO:0000313" key="13">
    <source>
        <dbReference type="Proteomes" id="UP000244180"/>
    </source>
</evidence>
<proteinExistence type="inferred from homology"/>
<dbReference type="Gene3D" id="3.20.20.70">
    <property type="entry name" value="Aldolase class I"/>
    <property type="match status" value="1"/>
</dbReference>
<evidence type="ECO:0000256" key="2">
    <source>
        <dbReference type="ARBA" id="ARBA00003535"/>
    </source>
</evidence>
<evidence type="ECO:0000313" key="12">
    <source>
        <dbReference type="EMBL" id="PTQ53985.1"/>
    </source>
</evidence>
<evidence type="ECO:0000256" key="11">
    <source>
        <dbReference type="ARBA" id="ARBA00049401"/>
    </source>
</evidence>
<dbReference type="InterPro" id="IPR013785">
    <property type="entry name" value="Aldolase_TIM"/>
</dbReference>
<organism evidence="12 13">
    <name type="scientific">Hydrogenibacillus schlegelii</name>
    <name type="common">Bacillus schlegelii</name>
    <dbReference type="NCBI Taxonomy" id="1484"/>
    <lineage>
        <taxon>Bacteria</taxon>
        <taxon>Bacillati</taxon>
        <taxon>Bacillota</taxon>
        <taxon>Bacilli</taxon>
        <taxon>Bacillales</taxon>
        <taxon>Bacillales Family X. Incertae Sedis</taxon>
        <taxon>Hydrogenibacillus</taxon>
    </lineage>
</organism>
<evidence type="ECO:0000256" key="5">
    <source>
        <dbReference type="ARBA" id="ARBA00022575"/>
    </source>
</evidence>
<dbReference type="Pfam" id="PF03060">
    <property type="entry name" value="NMO"/>
    <property type="match status" value="1"/>
</dbReference>
<comment type="catalytic activity">
    <reaction evidence="11">
        <text>3 propionate 3-nitronate + 3 O2 + H2O = 3 3-oxopropanoate + 2 nitrate + nitrite + H2O2 + 3 H(+)</text>
        <dbReference type="Rhea" id="RHEA:57332"/>
        <dbReference type="ChEBI" id="CHEBI:15377"/>
        <dbReference type="ChEBI" id="CHEBI:15378"/>
        <dbReference type="ChEBI" id="CHEBI:15379"/>
        <dbReference type="ChEBI" id="CHEBI:16240"/>
        <dbReference type="ChEBI" id="CHEBI:16301"/>
        <dbReference type="ChEBI" id="CHEBI:17632"/>
        <dbReference type="ChEBI" id="CHEBI:33190"/>
        <dbReference type="ChEBI" id="CHEBI:136067"/>
    </reaction>
</comment>
<evidence type="ECO:0000256" key="6">
    <source>
        <dbReference type="ARBA" id="ARBA00022630"/>
    </source>
</evidence>
<keyword evidence="6" id="KW-0285">Flavoprotein</keyword>
<dbReference type="GO" id="GO:0009636">
    <property type="term" value="P:response to toxic substance"/>
    <property type="evidence" value="ECO:0007669"/>
    <property type="project" value="UniProtKB-KW"/>
</dbReference>
<accession>A0A2T5GCS4</accession>
<dbReference type="AlphaFoldDB" id="A0A2T5GCS4"/>
<comment type="similarity">
    <text evidence="3">Belongs to the nitronate monooxygenase family. NMO class I subfamily.</text>
</comment>
<dbReference type="InterPro" id="IPR004136">
    <property type="entry name" value="NMO"/>
</dbReference>
<dbReference type="GO" id="GO:0018580">
    <property type="term" value="F:nitronate monooxygenase activity"/>
    <property type="evidence" value="ECO:0007669"/>
    <property type="project" value="InterPro"/>
</dbReference>
<dbReference type="CDD" id="cd04730">
    <property type="entry name" value="NPD_like"/>
    <property type="match status" value="1"/>
</dbReference>
<reference evidence="12 13" key="1">
    <citation type="submission" date="2017-08" db="EMBL/GenBank/DDBJ databases">
        <title>Burning lignite coal seam in the remote Altai Mountains harbors a hydrogen-driven thermophilic microbial community.</title>
        <authorList>
            <person name="Kadnikov V.V."/>
            <person name="Mardanov A.V."/>
            <person name="Ivasenko D."/>
            <person name="Beletsky A.V."/>
            <person name="Karnachuk O.V."/>
            <person name="Ravin N.V."/>
        </authorList>
    </citation>
    <scope>NUCLEOTIDE SEQUENCE [LARGE SCALE GENOMIC DNA]</scope>
    <source>
        <strain evidence="12">AL33</strain>
    </source>
</reference>
<evidence type="ECO:0000256" key="7">
    <source>
        <dbReference type="ARBA" id="ARBA00022643"/>
    </source>
</evidence>
<evidence type="ECO:0000256" key="10">
    <source>
        <dbReference type="ARBA" id="ARBA00031155"/>
    </source>
</evidence>
<evidence type="ECO:0000256" key="8">
    <source>
        <dbReference type="ARBA" id="ARBA00023002"/>
    </source>
</evidence>
<keyword evidence="5" id="KW-0216">Detoxification</keyword>
<keyword evidence="9" id="KW-0503">Monooxygenase</keyword>